<dbReference type="Proteomes" id="UP001056778">
    <property type="component" value="Chromosome 6"/>
</dbReference>
<protein>
    <submittedName>
        <fullName evidence="1">Dolichyl glycosyltransferase</fullName>
    </submittedName>
</protein>
<gene>
    <name evidence="1" type="ORF">MML48_6g00021232</name>
</gene>
<keyword evidence="2" id="KW-1185">Reference proteome</keyword>
<name>A0ACB9SYW2_HOLOL</name>
<dbReference type="EMBL" id="CM043020">
    <property type="protein sequence ID" value="KAI4459711.1"/>
    <property type="molecule type" value="Genomic_DNA"/>
</dbReference>
<comment type="caution">
    <text evidence="1">The sequence shown here is derived from an EMBL/GenBank/DDBJ whole genome shotgun (WGS) entry which is preliminary data.</text>
</comment>
<sequence length="212" mass="25261">MFFFILPLVTCFKLLLIPAYRSTDFEVHRNWLAITHNLPIKKWYFENTSEWTLDYPPIFAWFEYFLSQVAQYFDKDMLVIENLNYSSWETIVFQRLSVIIADLVYAYGVQQYVFYYKTCILKWNESSSNKFNSKYDRWIGTGIHAQCSTIDYTNGNCWANSIANDSWDVKVMENGQVTFKLFEISGRMRVDIVFIWLHVHEKAILMAIIPLR</sequence>
<evidence type="ECO:0000313" key="2">
    <source>
        <dbReference type="Proteomes" id="UP001056778"/>
    </source>
</evidence>
<evidence type="ECO:0000313" key="1">
    <source>
        <dbReference type="EMBL" id="KAI4459711.1"/>
    </source>
</evidence>
<accession>A0ACB9SYW2</accession>
<proteinExistence type="predicted"/>
<reference evidence="1" key="1">
    <citation type="submission" date="2022-04" db="EMBL/GenBank/DDBJ databases">
        <title>Chromosome-scale genome assembly of Holotrichia oblita Faldermann.</title>
        <authorList>
            <person name="Rongchong L."/>
        </authorList>
    </citation>
    <scope>NUCLEOTIDE SEQUENCE</scope>
    <source>
        <strain evidence="1">81SQS9</strain>
    </source>
</reference>
<organism evidence="1 2">
    <name type="scientific">Holotrichia oblita</name>
    <name type="common">Chafer beetle</name>
    <dbReference type="NCBI Taxonomy" id="644536"/>
    <lineage>
        <taxon>Eukaryota</taxon>
        <taxon>Metazoa</taxon>
        <taxon>Ecdysozoa</taxon>
        <taxon>Arthropoda</taxon>
        <taxon>Hexapoda</taxon>
        <taxon>Insecta</taxon>
        <taxon>Pterygota</taxon>
        <taxon>Neoptera</taxon>
        <taxon>Endopterygota</taxon>
        <taxon>Coleoptera</taxon>
        <taxon>Polyphaga</taxon>
        <taxon>Scarabaeiformia</taxon>
        <taxon>Scarabaeidae</taxon>
        <taxon>Melolonthinae</taxon>
        <taxon>Holotrichia</taxon>
    </lineage>
</organism>